<accession>A0ABV8HDH3</accession>
<proteinExistence type="predicted"/>
<dbReference type="InterPro" id="IPR006311">
    <property type="entry name" value="TAT_signal"/>
</dbReference>
<dbReference type="EMBL" id="JBHSBB010000001">
    <property type="protein sequence ID" value="MFC4030093.1"/>
    <property type="molecule type" value="Genomic_DNA"/>
</dbReference>
<evidence type="ECO:0000256" key="1">
    <source>
        <dbReference type="SAM" id="SignalP"/>
    </source>
</evidence>
<feature type="signal peptide" evidence="1">
    <location>
        <begin position="1"/>
        <end position="30"/>
    </location>
</feature>
<dbReference type="Proteomes" id="UP001595765">
    <property type="component" value="Unassembled WGS sequence"/>
</dbReference>
<keyword evidence="4" id="KW-1185">Reference proteome</keyword>
<protein>
    <submittedName>
        <fullName evidence="3">Lamin tail domain-containing protein</fullName>
    </submittedName>
</protein>
<dbReference type="SUPFAM" id="SSF75011">
    <property type="entry name" value="3-carboxy-cis,cis-mucoante lactonizing enzyme"/>
    <property type="match status" value="1"/>
</dbReference>
<dbReference type="PROSITE" id="PS51318">
    <property type="entry name" value="TAT"/>
    <property type="match status" value="1"/>
</dbReference>
<dbReference type="RefSeq" id="WP_386425001.1">
    <property type="nucleotide sequence ID" value="NZ_JBHSBB010000001.1"/>
</dbReference>
<dbReference type="Pfam" id="PF00932">
    <property type="entry name" value="LTD"/>
    <property type="match status" value="1"/>
</dbReference>
<organism evidence="3 4">
    <name type="scientific">Streptomyces polygonati</name>
    <dbReference type="NCBI Taxonomy" id="1617087"/>
    <lineage>
        <taxon>Bacteria</taxon>
        <taxon>Bacillati</taxon>
        <taxon>Actinomycetota</taxon>
        <taxon>Actinomycetes</taxon>
        <taxon>Kitasatosporales</taxon>
        <taxon>Streptomycetaceae</taxon>
        <taxon>Streptomyces</taxon>
    </lineage>
</organism>
<dbReference type="InterPro" id="IPR001322">
    <property type="entry name" value="Lamin_tail_dom"/>
</dbReference>
<sequence>MRTHWRRRVQLTAAALTVFALGLAGAPASAQARAQASSTVRINEVESSGGSPGDWVELVNIGSAAADVSGWVVKDDDDDHSYKVAKKTSIAAGGFLALDVDPSFGLGGDDSVRLFQSDGSTLVDSYSWTDHADTTYGRCPDGTGAFTTTSAPTKGAANACGTTGGGGGGGGTQPVHGPWPGDAAVTVADGSNVFGENLSGLSFESPGVLWAVDNGPGKLYRLVPNGATWRPDPAGGWSSGKALHYAGGSGDPDAEGVVVTPDGMFVSTERDNHNDGKSLPEILRFDASSTASSLNATATWNLTSDLPSLPANSGPEAISWVPDSFLTAHGFRDEHTGAAYNPAGYPGHGTGLYFTGVEANGTIYAYALDLTGGGFTRIATISSGFPAVMDLEFEPATGHLWAACDDTCEGRTSTLDIGAQDQFTPTAVYDRPTGMADYNNEGFAIAPQSACTAGKKPVLWSDDANDDDHALRAGTLPCTAAAASATRTG</sequence>
<dbReference type="SUPFAM" id="SSF74853">
    <property type="entry name" value="Lamin A/C globular tail domain"/>
    <property type="match status" value="1"/>
</dbReference>
<keyword evidence="1" id="KW-0732">Signal</keyword>
<gene>
    <name evidence="3" type="ORF">ACFO3J_01250</name>
</gene>
<reference evidence="4" key="1">
    <citation type="journal article" date="2019" name="Int. J. Syst. Evol. Microbiol.">
        <title>The Global Catalogue of Microorganisms (GCM) 10K type strain sequencing project: providing services to taxonomists for standard genome sequencing and annotation.</title>
        <authorList>
            <consortium name="The Broad Institute Genomics Platform"/>
            <consortium name="The Broad Institute Genome Sequencing Center for Infectious Disease"/>
            <person name="Wu L."/>
            <person name="Ma J."/>
        </authorList>
    </citation>
    <scope>NUCLEOTIDE SEQUENCE [LARGE SCALE GENOMIC DNA]</scope>
    <source>
        <strain evidence="4">CGMCC 4.7237</strain>
    </source>
</reference>
<comment type="caution">
    <text evidence="3">The sequence shown here is derived from an EMBL/GenBank/DDBJ whole genome shotgun (WGS) entry which is preliminary data.</text>
</comment>
<evidence type="ECO:0000313" key="4">
    <source>
        <dbReference type="Proteomes" id="UP001595765"/>
    </source>
</evidence>
<feature type="chain" id="PRO_5047499919" evidence="1">
    <location>
        <begin position="31"/>
        <end position="489"/>
    </location>
</feature>
<name>A0ABV8HDH3_9ACTN</name>
<dbReference type="InterPro" id="IPR036415">
    <property type="entry name" value="Lamin_tail_dom_sf"/>
</dbReference>
<dbReference type="PROSITE" id="PS51841">
    <property type="entry name" value="LTD"/>
    <property type="match status" value="1"/>
</dbReference>
<feature type="domain" description="LTD" evidence="2">
    <location>
        <begin position="28"/>
        <end position="130"/>
    </location>
</feature>
<dbReference type="Gene3D" id="2.60.40.1260">
    <property type="entry name" value="Lamin Tail domain"/>
    <property type="match status" value="1"/>
</dbReference>
<evidence type="ECO:0000313" key="3">
    <source>
        <dbReference type="EMBL" id="MFC4030093.1"/>
    </source>
</evidence>
<evidence type="ECO:0000259" key="2">
    <source>
        <dbReference type="PROSITE" id="PS51841"/>
    </source>
</evidence>